<evidence type="ECO:0000256" key="4">
    <source>
        <dbReference type="ARBA" id="ARBA00023212"/>
    </source>
</evidence>
<dbReference type="EMBL" id="FR824073">
    <property type="protein sequence ID" value="CCA16955.1"/>
    <property type="molecule type" value="Genomic_DNA"/>
</dbReference>
<dbReference type="CDD" id="cd10142">
    <property type="entry name" value="HD_SAS6_N"/>
    <property type="match status" value="1"/>
</dbReference>
<sequence>MRFAMEEYNRETPLFDQRLTILLQSKEKEEKQLPITVRLLTGSRPHAISNQKEKVLRVELTDDDGIDPYFLYLWSISEEEFHEVKQQQRLLVDFENFPIHLINLLECCLKTELKLQSCTDKQAEDAESDNLLVVENSSRQKRSFGPEPLSYLAVLNVSESDISTFSVVETNIFKHLTHLSLPFQAGNDEAVKSYLASRLCQRNLEKRRLIGTLTHTREQLKHFRDQNKKLERSLEDVERKHSVQSSQEAMRFTEEIHSQREKAAIMLKELETEHAKKVDSLLEKYEHEASELRIKVQEQEKELHALTKTNYQQSVKADQLSTQSDELHREKQALEKQVIELRSQNKELDHRVFTQEKSITQMEIRLQALSQQLDDKDQVLMKTSQLLEGAQAQKHQVDESLGVYRDNHAILHQKLELSVAEINKGNEVIEQMQKEIQNLRQKAKSRVKIIKQQEQEARQSTGDNRHQMEDLRIDLQKRDEHILHLEEKNSDLMRKLEDSNKVLESNQQVIQWLNKEITETQMAARKHDNASVFAYHPTSKKAMEKELAFGPIANCQ</sequence>
<feature type="coiled-coil region" evidence="6">
    <location>
        <begin position="275"/>
        <end position="379"/>
    </location>
</feature>
<protein>
    <submittedName>
        <fullName evidence="8">Spindle assembly protein putative</fullName>
    </submittedName>
</protein>
<feature type="domain" description="Spindle assembly abnormal protein 6 N-terminal" evidence="7">
    <location>
        <begin position="14"/>
        <end position="183"/>
    </location>
</feature>
<comment type="subcellular location">
    <subcellularLocation>
        <location evidence="1">Cytoplasm</location>
        <location evidence="1">Cytoskeleton</location>
        <location evidence="1">Microtubule organizing center</location>
        <location evidence="1">Centrosome</location>
    </subcellularLocation>
</comment>
<dbReference type="PANTHER" id="PTHR44281:SF2">
    <property type="entry name" value="SPINDLE ASSEMBLY ABNORMAL PROTEIN 6 HOMOLOG"/>
    <property type="match status" value="1"/>
</dbReference>
<dbReference type="Pfam" id="PF16531">
    <property type="entry name" value="SAS-6_N"/>
    <property type="match status" value="1"/>
</dbReference>
<feature type="coiled-coil region" evidence="6">
    <location>
        <begin position="422"/>
        <end position="502"/>
    </location>
</feature>
<dbReference type="Gene3D" id="2.170.210.20">
    <property type="entry name" value="Spindle assembly abnormal protein 6, N-terminal domain"/>
    <property type="match status" value="1"/>
</dbReference>
<reference evidence="8" key="1">
    <citation type="journal article" date="2011" name="PLoS Biol.">
        <title>Gene gain and loss during evolution of obligate parasitism in the white rust pathogen of Arabidopsis thaliana.</title>
        <authorList>
            <person name="Kemen E."/>
            <person name="Gardiner A."/>
            <person name="Schultz-Larsen T."/>
            <person name="Kemen A.C."/>
            <person name="Balmuth A.L."/>
            <person name="Robert-Seilaniantz A."/>
            <person name="Bailey K."/>
            <person name="Holub E."/>
            <person name="Studholme D.J."/>
            <person name="Maclean D."/>
            <person name="Jones J.D."/>
        </authorList>
    </citation>
    <scope>NUCLEOTIDE SEQUENCE</scope>
</reference>
<keyword evidence="3 6" id="KW-0175">Coiled coil</keyword>
<proteinExistence type="predicted"/>
<evidence type="ECO:0000256" key="6">
    <source>
        <dbReference type="SAM" id="Coils"/>
    </source>
</evidence>
<dbReference type="InterPro" id="IPR038558">
    <property type="entry name" value="SAS-6_N_sf"/>
</dbReference>
<organism evidence="8">
    <name type="scientific">Albugo laibachii Nc14</name>
    <dbReference type="NCBI Taxonomy" id="890382"/>
    <lineage>
        <taxon>Eukaryota</taxon>
        <taxon>Sar</taxon>
        <taxon>Stramenopiles</taxon>
        <taxon>Oomycota</taxon>
        <taxon>Peronosporomycetes</taxon>
        <taxon>Albuginales</taxon>
        <taxon>Albuginaceae</taxon>
        <taxon>Albugo</taxon>
    </lineage>
</organism>
<evidence type="ECO:0000256" key="2">
    <source>
        <dbReference type="ARBA" id="ARBA00022490"/>
    </source>
</evidence>
<dbReference type="InterPro" id="IPR032396">
    <property type="entry name" value="SAS-6_N"/>
</dbReference>
<accession>F0W756</accession>
<gene>
    <name evidence="8" type="primary">AlNc14C28G2685</name>
    <name evidence="8" type="ORF">ALNC14_030980</name>
</gene>
<evidence type="ECO:0000256" key="5">
    <source>
        <dbReference type="ARBA" id="ARBA00023306"/>
    </source>
</evidence>
<dbReference type="GO" id="GO:0005813">
    <property type="term" value="C:centrosome"/>
    <property type="evidence" value="ECO:0007669"/>
    <property type="project" value="UniProtKB-SubCell"/>
</dbReference>
<dbReference type="HOGENOM" id="CLU_018291_0_0_1"/>
<keyword evidence="2" id="KW-0963">Cytoplasm</keyword>
<keyword evidence="5" id="KW-0131">Cell cycle</keyword>
<evidence type="ECO:0000256" key="3">
    <source>
        <dbReference type="ARBA" id="ARBA00023054"/>
    </source>
</evidence>
<dbReference type="AlphaFoldDB" id="F0W756"/>
<evidence type="ECO:0000259" key="7">
    <source>
        <dbReference type="Pfam" id="PF16531"/>
    </source>
</evidence>
<reference evidence="8" key="2">
    <citation type="submission" date="2011-02" db="EMBL/GenBank/DDBJ databases">
        <authorList>
            <person name="MacLean D."/>
        </authorList>
    </citation>
    <scope>NUCLEOTIDE SEQUENCE</scope>
</reference>
<feature type="coiled-coil region" evidence="6">
    <location>
        <begin position="213"/>
        <end position="247"/>
    </location>
</feature>
<name>F0W756_9STRA</name>
<evidence type="ECO:0000256" key="1">
    <source>
        <dbReference type="ARBA" id="ARBA00004300"/>
    </source>
</evidence>
<keyword evidence="4" id="KW-0206">Cytoskeleton</keyword>
<dbReference type="PANTHER" id="PTHR44281">
    <property type="entry name" value="SPINDLE ASSEMBLY ABNORMAL PROTEIN 6 HOMOLOG"/>
    <property type="match status" value="1"/>
</dbReference>
<evidence type="ECO:0000313" key="8">
    <source>
        <dbReference type="EMBL" id="CCA16955.1"/>
    </source>
</evidence>